<keyword evidence="2" id="KW-1185">Reference proteome</keyword>
<dbReference type="Proteomes" id="UP001055811">
    <property type="component" value="Linkage Group LG02"/>
</dbReference>
<reference evidence="1 2" key="2">
    <citation type="journal article" date="2022" name="Mol. Ecol. Resour.">
        <title>The genomes of chicory, endive, great burdock and yacon provide insights into Asteraceae paleo-polyploidization history and plant inulin production.</title>
        <authorList>
            <person name="Fan W."/>
            <person name="Wang S."/>
            <person name="Wang H."/>
            <person name="Wang A."/>
            <person name="Jiang F."/>
            <person name="Liu H."/>
            <person name="Zhao H."/>
            <person name="Xu D."/>
            <person name="Zhang Y."/>
        </authorList>
    </citation>
    <scope>NUCLEOTIDE SEQUENCE [LARGE SCALE GENOMIC DNA]</scope>
    <source>
        <strain evidence="2">cv. Punajuju</strain>
        <tissue evidence="1">Leaves</tissue>
    </source>
</reference>
<protein>
    <submittedName>
        <fullName evidence="1">Uncharacterized protein</fullName>
    </submittedName>
</protein>
<sequence>MVQPLVVYNFQATSADVDSTLKVDNPLEGMKHPPLLLIEHANPINDHKSPKSLIWPGKTALLWAQEAKGISSTASPPNFLFSVPVPHVLHAPLALCSPLILHWTVRMDCLSPHLFGKRKLPMLASFHIRQPRLRQLQHPWRGNDSLT</sequence>
<accession>A0ACB9GEQ4</accession>
<name>A0ACB9GEQ4_CICIN</name>
<proteinExistence type="predicted"/>
<gene>
    <name evidence="1" type="ORF">L2E82_12040</name>
</gene>
<comment type="caution">
    <text evidence="1">The sequence shown here is derived from an EMBL/GenBank/DDBJ whole genome shotgun (WGS) entry which is preliminary data.</text>
</comment>
<organism evidence="1 2">
    <name type="scientific">Cichorium intybus</name>
    <name type="common">Chicory</name>
    <dbReference type="NCBI Taxonomy" id="13427"/>
    <lineage>
        <taxon>Eukaryota</taxon>
        <taxon>Viridiplantae</taxon>
        <taxon>Streptophyta</taxon>
        <taxon>Embryophyta</taxon>
        <taxon>Tracheophyta</taxon>
        <taxon>Spermatophyta</taxon>
        <taxon>Magnoliopsida</taxon>
        <taxon>eudicotyledons</taxon>
        <taxon>Gunneridae</taxon>
        <taxon>Pentapetalae</taxon>
        <taxon>asterids</taxon>
        <taxon>campanulids</taxon>
        <taxon>Asterales</taxon>
        <taxon>Asteraceae</taxon>
        <taxon>Cichorioideae</taxon>
        <taxon>Cichorieae</taxon>
        <taxon>Cichoriinae</taxon>
        <taxon>Cichorium</taxon>
    </lineage>
</organism>
<reference evidence="2" key="1">
    <citation type="journal article" date="2022" name="Mol. Ecol. Resour.">
        <title>The genomes of chicory, endive, great burdock and yacon provide insights into Asteraceae palaeo-polyploidization history and plant inulin production.</title>
        <authorList>
            <person name="Fan W."/>
            <person name="Wang S."/>
            <person name="Wang H."/>
            <person name="Wang A."/>
            <person name="Jiang F."/>
            <person name="Liu H."/>
            <person name="Zhao H."/>
            <person name="Xu D."/>
            <person name="Zhang Y."/>
        </authorList>
    </citation>
    <scope>NUCLEOTIDE SEQUENCE [LARGE SCALE GENOMIC DNA]</scope>
    <source>
        <strain evidence="2">cv. Punajuju</strain>
    </source>
</reference>
<dbReference type="EMBL" id="CM042010">
    <property type="protein sequence ID" value="KAI3782009.1"/>
    <property type="molecule type" value="Genomic_DNA"/>
</dbReference>
<evidence type="ECO:0000313" key="1">
    <source>
        <dbReference type="EMBL" id="KAI3782009.1"/>
    </source>
</evidence>
<evidence type="ECO:0000313" key="2">
    <source>
        <dbReference type="Proteomes" id="UP001055811"/>
    </source>
</evidence>